<reference evidence="1 2" key="1">
    <citation type="submission" date="2018-04" db="EMBL/GenBank/DDBJ databases">
        <title>Adhaeribacter sp. HMF7616 genome sequencing and assembly.</title>
        <authorList>
            <person name="Kang H."/>
            <person name="Kang J."/>
            <person name="Cha I."/>
            <person name="Kim H."/>
            <person name="Joh K."/>
        </authorList>
    </citation>
    <scope>NUCLEOTIDE SEQUENCE [LARGE SCALE GENOMIC DNA]</scope>
    <source>
        <strain evidence="1 2">HMF7616</strain>
    </source>
</reference>
<evidence type="ECO:0000313" key="1">
    <source>
        <dbReference type="EMBL" id="RDC64329.1"/>
    </source>
</evidence>
<accession>A0A369QN96</accession>
<comment type="caution">
    <text evidence="1">The sequence shown here is derived from an EMBL/GenBank/DDBJ whole genome shotgun (WGS) entry which is preliminary data.</text>
</comment>
<dbReference type="RefSeq" id="WP_158546172.1">
    <property type="nucleotide sequence ID" value="NZ_QASA01000001.1"/>
</dbReference>
<dbReference type="OrthoDB" id="9979675at2"/>
<organism evidence="1 2">
    <name type="scientific">Adhaeribacter pallidiroseus</name>
    <dbReference type="NCBI Taxonomy" id="2072847"/>
    <lineage>
        <taxon>Bacteria</taxon>
        <taxon>Pseudomonadati</taxon>
        <taxon>Bacteroidota</taxon>
        <taxon>Cytophagia</taxon>
        <taxon>Cytophagales</taxon>
        <taxon>Hymenobacteraceae</taxon>
        <taxon>Adhaeribacter</taxon>
    </lineage>
</organism>
<sequence length="49" mass="5577">MRWLLNILFVVLLMITAAFTARYIKAEALPDSKQVSWHSTPTDNVGTQQ</sequence>
<dbReference type="AlphaFoldDB" id="A0A369QN96"/>
<dbReference type="Proteomes" id="UP000253919">
    <property type="component" value="Unassembled WGS sequence"/>
</dbReference>
<proteinExistence type="predicted"/>
<keyword evidence="2" id="KW-1185">Reference proteome</keyword>
<name>A0A369QN96_9BACT</name>
<evidence type="ECO:0000313" key="2">
    <source>
        <dbReference type="Proteomes" id="UP000253919"/>
    </source>
</evidence>
<gene>
    <name evidence="1" type="ORF">AHMF7616_02942</name>
</gene>
<protein>
    <submittedName>
        <fullName evidence="1">Uncharacterized protein</fullName>
    </submittedName>
</protein>
<dbReference type="EMBL" id="QASA01000001">
    <property type="protein sequence ID" value="RDC64329.1"/>
    <property type="molecule type" value="Genomic_DNA"/>
</dbReference>